<protein>
    <submittedName>
        <fullName evidence="1">Uncharacterized protein</fullName>
    </submittedName>
</protein>
<dbReference type="EMBL" id="BMPO01000002">
    <property type="protein sequence ID" value="GGJ88432.1"/>
    <property type="molecule type" value="Genomic_DNA"/>
</dbReference>
<organism evidence="1 2">
    <name type="scientific">Pseudomonas matsuisoli</name>
    <dbReference type="NCBI Taxonomy" id="1515666"/>
    <lineage>
        <taxon>Bacteria</taxon>
        <taxon>Pseudomonadati</taxon>
        <taxon>Pseudomonadota</taxon>
        <taxon>Gammaproteobacteria</taxon>
        <taxon>Pseudomonadales</taxon>
        <taxon>Pseudomonadaceae</taxon>
        <taxon>Pseudomonas</taxon>
    </lineage>
</organism>
<sequence>MWHRKTLGNGAAVFQALRELRELRHSHDRQFGKPSHFIVAYEERTEELVLLLPPENCVFAEVYNATPCEEPDFESGEFVEFSIEVHPAQRPNRTVLADGSILESHIFDDPDLARLAQPHDQER</sequence>
<comment type="caution">
    <text evidence="1">The sequence shown here is derived from an EMBL/GenBank/DDBJ whole genome shotgun (WGS) entry which is preliminary data.</text>
</comment>
<name>A0A917PR31_9PSED</name>
<dbReference type="AlphaFoldDB" id="A0A917PR31"/>
<dbReference type="Proteomes" id="UP000635983">
    <property type="component" value="Unassembled WGS sequence"/>
</dbReference>
<evidence type="ECO:0000313" key="1">
    <source>
        <dbReference type="EMBL" id="GGJ88432.1"/>
    </source>
</evidence>
<reference evidence="1" key="1">
    <citation type="journal article" date="2014" name="Int. J. Syst. Evol. Microbiol.">
        <title>Complete genome sequence of Corynebacterium casei LMG S-19264T (=DSM 44701T), isolated from a smear-ripened cheese.</title>
        <authorList>
            <consortium name="US DOE Joint Genome Institute (JGI-PGF)"/>
            <person name="Walter F."/>
            <person name="Albersmeier A."/>
            <person name="Kalinowski J."/>
            <person name="Ruckert C."/>
        </authorList>
    </citation>
    <scope>NUCLEOTIDE SEQUENCE</scope>
    <source>
        <strain evidence="1">JCM 30078</strain>
    </source>
</reference>
<gene>
    <name evidence="1" type="ORF">GCM10009304_12670</name>
</gene>
<evidence type="ECO:0000313" key="2">
    <source>
        <dbReference type="Proteomes" id="UP000635983"/>
    </source>
</evidence>
<proteinExistence type="predicted"/>
<keyword evidence="2" id="KW-1185">Reference proteome</keyword>
<accession>A0A917PR31</accession>
<dbReference type="RefSeq" id="WP_188982294.1">
    <property type="nucleotide sequence ID" value="NZ_BMPO01000002.1"/>
</dbReference>
<reference evidence="1" key="2">
    <citation type="submission" date="2020-09" db="EMBL/GenBank/DDBJ databases">
        <authorList>
            <person name="Sun Q."/>
            <person name="Ohkuma M."/>
        </authorList>
    </citation>
    <scope>NUCLEOTIDE SEQUENCE</scope>
    <source>
        <strain evidence="1">JCM 30078</strain>
    </source>
</reference>